<comment type="caution">
    <text evidence="3">The sequence shown here is derived from an EMBL/GenBank/DDBJ whole genome shotgun (WGS) entry which is preliminary data.</text>
</comment>
<keyword evidence="1" id="KW-0175">Coiled coil</keyword>
<accession>A0A498M510</accession>
<dbReference type="InterPro" id="IPR042566">
    <property type="entry name" value="L1_C"/>
</dbReference>
<proteinExistence type="predicted"/>
<evidence type="ECO:0000313" key="5">
    <source>
        <dbReference type="Proteomes" id="UP000290572"/>
    </source>
</evidence>
<dbReference type="InterPro" id="IPR004244">
    <property type="entry name" value="Transposase_22"/>
</dbReference>
<dbReference type="EMBL" id="QBIY01012905">
    <property type="protein sequence ID" value="RXN14492.1"/>
    <property type="molecule type" value="Genomic_DNA"/>
</dbReference>
<reference evidence="3 5" key="1">
    <citation type="submission" date="2018-03" db="EMBL/GenBank/DDBJ databases">
        <title>Draft genome sequence of Rohu Carp (Labeo rohita).</title>
        <authorList>
            <person name="Das P."/>
            <person name="Kushwaha B."/>
            <person name="Joshi C.G."/>
            <person name="Kumar D."/>
            <person name="Nagpure N.S."/>
            <person name="Sahoo L."/>
            <person name="Das S.P."/>
            <person name="Bit A."/>
            <person name="Patnaik S."/>
            <person name="Meher P.K."/>
            <person name="Jayasankar P."/>
            <person name="Koringa P.G."/>
            <person name="Patel N.V."/>
            <person name="Hinsu A.T."/>
            <person name="Kumar R."/>
            <person name="Pandey M."/>
            <person name="Agarwal S."/>
            <person name="Srivastava S."/>
            <person name="Singh M."/>
            <person name="Iquebal M.A."/>
            <person name="Jaiswal S."/>
            <person name="Angadi U.B."/>
            <person name="Kumar N."/>
            <person name="Raza M."/>
            <person name="Shah T.M."/>
            <person name="Rai A."/>
            <person name="Jena J.K."/>
        </authorList>
    </citation>
    <scope>NUCLEOTIDE SEQUENCE [LARGE SCALE GENOMIC DNA]</scope>
    <source>
        <strain evidence="3">DASCIFA01</strain>
        <tissue evidence="3">Testis</tissue>
    </source>
</reference>
<dbReference type="Proteomes" id="UP000290572">
    <property type="component" value="Unassembled WGS sequence"/>
</dbReference>
<organism evidence="3 5">
    <name type="scientific">Labeo rohita</name>
    <name type="common">Indian major carp</name>
    <name type="synonym">Cyprinus rohita</name>
    <dbReference type="NCBI Taxonomy" id="84645"/>
    <lineage>
        <taxon>Eukaryota</taxon>
        <taxon>Metazoa</taxon>
        <taxon>Chordata</taxon>
        <taxon>Craniata</taxon>
        <taxon>Vertebrata</taxon>
        <taxon>Euteleostomi</taxon>
        <taxon>Actinopterygii</taxon>
        <taxon>Neopterygii</taxon>
        <taxon>Teleostei</taxon>
        <taxon>Ostariophysi</taxon>
        <taxon>Cypriniformes</taxon>
        <taxon>Cyprinidae</taxon>
        <taxon>Labeoninae</taxon>
        <taxon>Labeonini</taxon>
        <taxon>Labeo</taxon>
    </lineage>
</organism>
<evidence type="ECO:0000313" key="3">
    <source>
        <dbReference type="EMBL" id="RXN14492.1"/>
    </source>
</evidence>
<dbReference type="PANTHER" id="PTHR11505">
    <property type="entry name" value="L1 TRANSPOSABLE ELEMENT-RELATED"/>
    <property type="match status" value="1"/>
</dbReference>
<feature type="region of interest" description="Disordered" evidence="2">
    <location>
        <begin position="1"/>
        <end position="40"/>
    </location>
</feature>
<name>A0A498M510_LABRO</name>
<keyword evidence="5" id="KW-1185">Reference proteome</keyword>
<feature type="compositionally biased region" description="Polar residues" evidence="2">
    <location>
        <begin position="18"/>
        <end position="38"/>
    </location>
</feature>
<evidence type="ECO:0000256" key="2">
    <source>
        <dbReference type="SAM" id="MobiDB-lite"/>
    </source>
</evidence>
<dbReference type="EMBL" id="QBIY01010694">
    <property type="protein sequence ID" value="RXN35799.1"/>
    <property type="molecule type" value="Genomic_DNA"/>
</dbReference>
<gene>
    <name evidence="4" type="ORF">ROHU_003518</name>
    <name evidence="3" type="ORF">ROHU_009082</name>
</gene>
<dbReference type="Gene3D" id="3.30.250.20">
    <property type="entry name" value="L1 transposable element, C-terminal domain"/>
    <property type="match status" value="1"/>
</dbReference>
<evidence type="ECO:0000256" key="1">
    <source>
        <dbReference type="SAM" id="Coils"/>
    </source>
</evidence>
<dbReference type="Gene3D" id="1.20.5.340">
    <property type="match status" value="1"/>
</dbReference>
<feature type="compositionally biased region" description="Basic and acidic residues" evidence="2">
    <location>
        <begin position="8"/>
        <end position="17"/>
    </location>
</feature>
<evidence type="ECO:0000313" key="4">
    <source>
        <dbReference type="EMBL" id="RXN35799.1"/>
    </source>
</evidence>
<sequence length="297" mass="33063">MPKPSKQNRPDHSRVFTEDSTVSSEANVNSEHAVSHESSLPDFSHGALLKHIADVVAEEGRHTQKMMNESFAKLESGLDIKVDSIIKRIGEIAAATESLSSCVTETETRISAVEEDIASLQKKLFALENLNTTLAEKVTDLEGRTRRDNIRILNLRESVEGSDPLQFFESFLPKPLDLPVKCIEIDRAHRGLGTPTDGRPRPVILKIHRSRDVTTILSAARRKGQLHYEGQPLCIAPDISPAVRAARRAFNTVCAELIKKGIRFQMNFPAVLVFKVEGTQKTFRDPKDAKTYIDSNV</sequence>
<feature type="coiled-coil region" evidence="1">
    <location>
        <begin position="103"/>
        <end position="137"/>
    </location>
</feature>
<protein>
    <submittedName>
        <fullName evidence="3">LINE-1 type transposase domain-containing 1</fullName>
    </submittedName>
</protein>
<dbReference type="AlphaFoldDB" id="A0A498M510"/>